<name>A0A846YMN5_9NOCA</name>
<accession>A0A846YMN5</accession>
<gene>
    <name evidence="2" type="ORF">HGA15_30375</name>
</gene>
<evidence type="ECO:0000313" key="3">
    <source>
        <dbReference type="Proteomes" id="UP000570678"/>
    </source>
</evidence>
<feature type="compositionally biased region" description="Acidic residues" evidence="1">
    <location>
        <begin position="161"/>
        <end position="175"/>
    </location>
</feature>
<evidence type="ECO:0000313" key="2">
    <source>
        <dbReference type="EMBL" id="NKY60367.1"/>
    </source>
</evidence>
<dbReference type="Proteomes" id="UP000570678">
    <property type="component" value="Unassembled WGS sequence"/>
</dbReference>
<feature type="region of interest" description="Disordered" evidence="1">
    <location>
        <begin position="156"/>
        <end position="175"/>
    </location>
</feature>
<comment type="caution">
    <text evidence="2">The sequence shown here is derived from an EMBL/GenBank/DDBJ whole genome shotgun (WGS) entry which is preliminary data.</text>
</comment>
<evidence type="ECO:0000256" key="1">
    <source>
        <dbReference type="SAM" id="MobiDB-lite"/>
    </source>
</evidence>
<keyword evidence="3" id="KW-1185">Reference proteome</keyword>
<dbReference type="RefSeq" id="WP_062979929.1">
    <property type="nucleotide sequence ID" value="NZ_JAAXOT010000022.1"/>
</dbReference>
<proteinExistence type="predicted"/>
<dbReference type="AlphaFoldDB" id="A0A846YMN5"/>
<organism evidence="2 3">
    <name type="scientific">Nocardia flavorosea</name>
    <dbReference type="NCBI Taxonomy" id="53429"/>
    <lineage>
        <taxon>Bacteria</taxon>
        <taxon>Bacillati</taxon>
        <taxon>Actinomycetota</taxon>
        <taxon>Actinomycetes</taxon>
        <taxon>Mycobacteriales</taxon>
        <taxon>Nocardiaceae</taxon>
        <taxon>Nocardia</taxon>
    </lineage>
</organism>
<protein>
    <submittedName>
        <fullName evidence="2">MarR family transcriptional regulator</fullName>
    </submittedName>
</protein>
<dbReference type="EMBL" id="JAAXOT010000022">
    <property type="protein sequence ID" value="NKY60367.1"/>
    <property type="molecule type" value="Genomic_DNA"/>
</dbReference>
<sequence length="175" mass="19863">MARNRRHIPVEKLVETQEKRNYALELRLSGMTQAQIVRETGWSKQNVSKYIKDAIADITRENAEEYLELELQRLDEMWAAIWGQIVDPDSDDEYKRQTWNIDRALAIMEQRAKLTGSYKAAELKAIAEAKGGLATETASMIGNFFGRLEELVAAEQATVGEQDDEPDTDEPGESE</sequence>
<reference evidence="2 3" key="1">
    <citation type="submission" date="2020-04" db="EMBL/GenBank/DDBJ databases">
        <title>MicrobeNet Type strains.</title>
        <authorList>
            <person name="Nicholson A.C."/>
        </authorList>
    </citation>
    <scope>NUCLEOTIDE SEQUENCE [LARGE SCALE GENOMIC DNA]</scope>
    <source>
        <strain evidence="2 3">JCM 3332</strain>
    </source>
</reference>